<evidence type="ECO:0000313" key="2">
    <source>
        <dbReference type="Proteomes" id="UP000266552"/>
    </source>
</evidence>
<dbReference type="KEGG" id="plw:D5F53_26945"/>
<sequence length="524" mass="58639">MENHIEADIIILGGGLGGCAAALAAAKAGKRVIMTEEGDWIGGQITSQGVPPDEHPWIEQFGCTASYREFRNRIRDYYKELFPLRAESRQERYLNPGSALVSGIAHEPRAALAVLQGMLAPYVHSGRLTILTEHELMEAESGGDQVTSVRLRDSRSGDIVKLTGVFFLDATEEGDLLPLAGIEYVTGSESAEETGEPHALSGPADRADMQAFTWCFAMDYREGEDHTIPKPARYDFWKSYRAEFWPDAMLSWTGLVPHTLEPITYSLFPDGRSFSLWKYRQILNPEHFEGGLFDSSVTVVNWPQNDYWLGSIIDVGPEERERHLEESRQLSLSLLYWMQTEAPRPDGGKGYPGLRLRPDVMGTKDGLAKAPYIRESRRIRAEFTVKEQHIAAECRPDGRAEVFHDSVGIGCYRIDLHPSTGLRTYIDISSLPFQIPMGSLIPVRVANVLAACKNIGTTHITNGCYRLHPVEWNIGEAAGHLAAYCIEHGLKPREVRNTPDHLEAFQRRLTEQGIERSWPSIHAV</sequence>
<dbReference type="SUPFAM" id="SSF51905">
    <property type="entry name" value="FAD/NAD(P)-binding domain"/>
    <property type="match status" value="1"/>
</dbReference>
<organism evidence="1 2">
    <name type="scientific">Paenibacillus lautus</name>
    <name type="common">Bacillus lautus</name>
    <dbReference type="NCBI Taxonomy" id="1401"/>
    <lineage>
        <taxon>Bacteria</taxon>
        <taxon>Bacillati</taxon>
        <taxon>Bacillota</taxon>
        <taxon>Bacilli</taxon>
        <taxon>Bacillales</taxon>
        <taxon>Paenibacillaceae</taxon>
        <taxon>Paenibacillus</taxon>
    </lineage>
</organism>
<dbReference type="AlphaFoldDB" id="A0A385TV53"/>
<dbReference type="Proteomes" id="UP000266552">
    <property type="component" value="Chromosome"/>
</dbReference>
<name>A0A385TV53_PAELA</name>
<dbReference type="EMBL" id="CP032412">
    <property type="protein sequence ID" value="AYB46724.1"/>
    <property type="molecule type" value="Genomic_DNA"/>
</dbReference>
<accession>A0A385TV53</accession>
<proteinExistence type="predicted"/>
<dbReference type="RefSeq" id="WP_119850271.1">
    <property type="nucleotide sequence ID" value="NZ_CP032412.1"/>
</dbReference>
<dbReference type="InterPro" id="IPR005288">
    <property type="entry name" value="NadB"/>
</dbReference>
<dbReference type="Gene3D" id="3.50.50.60">
    <property type="entry name" value="FAD/NAD(P)-binding domain"/>
    <property type="match status" value="1"/>
</dbReference>
<keyword evidence="2" id="KW-1185">Reference proteome</keyword>
<protein>
    <submittedName>
        <fullName evidence="1">FAD-dependent oxidoreductase</fullName>
    </submittedName>
</protein>
<evidence type="ECO:0000313" key="1">
    <source>
        <dbReference type="EMBL" id="AYB46724.1"/>
    </source>
</evidence>
<dbReference type="GO" id="GO:0009435">
    <property type="term" value="P:NAD+ biosynthetic process"/>
    <property type="evidence" value="ECO:0007669"/>
    <property type="project" value="InterPro"/>
</dbReference>
<dbReference type="PANTHER" id="PTHR42716">
    <property type="entry name" value="L-ASPARTATE OXIDASE"/>
    <property type="match status" value="1"/>
</dbReference>
<dbReference type="GO" id="GO:0008734">
    <property type="term" value="F:L-aspartate oxidase activity"/>
    <property type="evidence" value="ECO:0007669"/>
    <property type="project" value="InterPro"/>
</dbReference>
<gene>
    <name evidence="1" type="ORF">D5F53_26945</name>
</gene>
<dbReference type="InterPro" id="IPR036188">
    <property type="entry name" value="FAD/NAD-bd_sf"/>
</dbReference>
<dbReference type="PANTHER" id="PTHR42716:SF1">
    <property type="entry name" value="SLL0471 PROTEIN"/>
    <property type="match status" value="1"/>
</dbReference>
<dbReference type="Pfam" id="PF12831">
    <property type="entry name" value="FAD_oxidored"/>
    <property type="match status" value="1"/>
</dbReference>
<reference evidence="1 2" key="1">
    <citation type="submission" date="2018-09" db="EMBL/GenBank/DDBJ databases">
        <title>Genome Sequence of Paenibacillus lautus Strain E7593-69, Azo Dye-Degrading Bacteria, Isolated from Commercial Tattoo Inks.</title>
        <authorList>
            <person name="Nho S.W."/>
            <person name="Kim S.-J."/>
            <person name="Kweon O."/>
            <person name="Cerniglia C.E."/>
        </authorList>
    </citation>
    <scope>NUCLEOTIDE SEQUENCE [LARGE SCALE GENOMIC DNA]</scope>
    <source>
        <strain evidence="1 2">E7593-69</strain>
    </source>
</reference>
<dbReference type="PRINTS" id="PR00411">
    <property type="entry name" value="PNDRDTASEI"/>
</dbReference>